<keyword evidence="5 10" id="KW-0347">Helicase</keyword>
<comment type="catalytic activity">
    <reaction evidence="7">
        <text>ATP + H2O = ADP + phosphate + H(+)</text>
        <dbReference type="Rhea" id="RHEA:13065"/>
        <dbReference type="ChEBI" id="CHEBI:15377"/>
        <dbReference type="ChEBI" id="CHEBI:15378"/>
        <dbReference type="ChEBI" id="CHEBI:30616"/>
        <dbReference type="ChEBI" id="CHEBI:43474"/>
        <dbReference type="ChEBI" id="CHEBI:456216"/>
        <dbReference type="EC" id="3.6.4.13"/>
    </reaction>
</comment>
<dbReference type="PANTHER" id="PTHR18934">
    <property type="entry name" value="ATP-DEPENDENT RNA HELICASE"/>
    <property type="match status" value="1"/>
</dbReference>
<dbReference type="Gene3D" id="3.40.50.300">
    <property type="entry name" value="P-loop containing nucleotide triphosphate hydrolases"/>
    <property type="match status" value="2"/>
</dbReference>
<dbReference type="InterPro" id="IPR014001">
    <property type="entry name" value="Helicase_ATP-bd"/>
</dbReference>
<name>A0A3G4ZQX0_9VIRU</name>
<keyword evidence="4" id="KW-0378">Hydrolase</keyword>
<dbReference type="InterPro" id="IPR001650">
    <property type="entry name" value="Helicase_C-like"/>
</dbReference>
<dbReference type="EC" id="3.6.4.13" evidence="2"/>
<reference evidence="10" key="1">
    <citation type="submission" date="2018-10" db="EMBL/GenBank/DDBJ databases">
        <title>Hidden diversity of soil giant viruses.</title>
        <authorList>
            <person name="Schulz F."/>
            <person name="Alteio L."/>
            <person name="Goudeau D."/>
            <person name="Ryan E.M."/>
            <person name="Malmstrom R.R."/>
            <person name="Blanchard J."/>
            <person name="Woyke T."/>
        </authorList>
    </citation>
    <scope>NUCLEOTIDE SEQUENCE</scope>
    <source>
        <strain evidence="10">BAV1</strain>
    </source>
</reference>
<dbReference type="PROSITE" id="PS51194">
    <property type="entry name" value="HELICASE_CTER"/>
    <property type="match status" value="1"/>
</dbReference>
<evidence type="ECO:0000256" key="1">
    <source>
        <dbReference type="ARBA" id="ARBA00008792"/>
    </source>
</evidence>
<comment type="similarity">
    <text evidence="1">Belongs to the DEAD box helicase family. DEAH subfamily.</text>
</comment>
<dbReference type="GO" id="GO:0003724">
    <property type="term" value="F:RNA helicase activity"/>
    <property type="evidence" value="ECO:0007669"/>
    <property type="project" value="UniProtKB-EC"/>
</dbReference>
<dbReference type="InterPro" id="IPR027417">
    <property type="entry name" value="P-loop_NTPase"/>
</dbReference>
<dbReference type="SMART" id="SM00487">
    <property type="entry name" value="DEXDc"/>
    <property type="match status" value="1"/>
</dbReference>
<dbReference type="CDD" id="cd18791">
    <property type="entry name" value="SF2_C_RHA"/>
    <property type="match status" value="1"/>
</dbReference>
<sequence>MNNDYYFMTEPYKSELRSYVINQTFKSLNLDDKSILTDYLALVIDTIAIKFNFSLASRDVYEQQFRQNNYKDAVGLLYILLPFINENANKSDIKSLNDIYVAKKDNKNVDINEEAPIYKYSNLQYGRCDRDNGIATEIKFSKDHLTHNYILLLETIKTVANKLYVNWINIRPVSSNHVPQLLAFQETRKTFDSYSIGTWDPADQTSGYKLNRGLDASEIYNIISNYLFHDIFRIKWILYEVYPNPQSVGLRFLDAFTQLFNIDMAAKNIPWSQLTDDNKQILQNQWTNFISLFNNNSVYANLKSNNIQYIMKTFIIFFDRAFRHRLSRDKNINYIPLDLSQNQQKEDEDDIIETMGNLDPLKATVNSLNGHAEYIYEYSRESLLQLRSTYYSQFYLKYNEENQEYEYDPNINKLYVEGTATVKNVYNYAKSLISYKESKSSYQQLPRFWKSLTDSDKEVIISRLNHRDNETAIEWFNIMRYLTGTVGLSSDLAKLVNRDIHRDIRNNLSEILFNVLSEMGLLSEFVPDFRLTTYKYLPENTNERNKEILNRLNKYVINDISQQDRWFKSIYYLNKVSFKNIYNNFEKLGKIRYLDALTKAGIGSWITMYAMDWISQISFFHRYLNNRIIYVTGSTGVGKSTQAPKLLLYALKMLDYKSNGSIVVTQPRIPPTEKNAKRISAELGVPILEYNESTKSEIRTNNYIVQYKYKEKSHENKVTPGLTLTIMTDGTLEQQLKNPVLKRLAGSKYSSDNVYDIVCVDEAHEHGRNMDLILTRMKYVSYYNNDIKLVIISATMDQDEPIYRRYYRNVNDNRMYPVSLWLEKHSLDRINVDRRIHISPPNETTQYKITEFYRPDTVAEDLVIEIVNTTPNTGNSDILLFKSGEADIKKARDYLNANIANPSVIALPYFSKMSEDKKSFIGDISTNKRFLDIPKNVPFENPGNNYHKVSLGTYTRVIIVATNIAEASITIDTLKYVVDTGSEKINEFNYKTRSTNLIETAISESSRLQRKGRVGRTGPGTVFYTYKELDKLKNKIKYEIAIENFSEKLFEYLKSDDTNDIPFFDQHNDPNKLSSLSIDNLTNLYKFGLDRMIRKQYFTKSTFYSFVGNRNHYDYENNVRPEDYYRTGYSKETLDDKKGTFYIIHPDELCFERNILGQPIRADKTCNLKIVDHTIESEKMQVYWEMLTEYLLIVPYQNDYYKTELGTNIMALKNQMKSDISFPNLISYIYSRAYDCSDDLIKLVAMYSVCRSPKDIILTTVTTDGKRRSMMEAALDLYGNSFGDSYSLINISNLILDYFGPTKKFNDPTILENIKQKKLKFIEAVKSKNYKGLESKSLDTLLSMYNTGQLSTGTNVSIREKEAFIGNNSFLSIVLSDLTDNPTKNKGFEDYCTKQLLNYDTVISFIKTYSRLINDLSKYEMGINDLDPEINESKIGKMSWFNTHVPKMLSDRDIVKEDRIKIALLHGYPYNLVKNIAIIRDNYYYINIFRPNIRNIYSINKLYEVTYVSKKKIINNSFLRNTDMMSTILYVKQDEDEDTGDINILFIENIRANIISKVIPQMLDRPERYDVKSQEKDIKEYLRTLTSPSKNSQILNLVIKNYGQAVREIKHDLYNNYDKNVMEKLKIIDDRETVKKVITNIFRDKIYRSQEGGSNKDFDDNSFVRDIIDLLYSKNSQEKLI</sequence>
<dbReference type="PANTHER" id="PTHR18934:SF91">
    <property type="entry name" value="PRE-MRNA-SPLICING FACTOR ATP-DEPENDENT RNA HELICASE PRP16"/>
    <property type="match status" value="1"/>
</dbReference>
<evidence type="ECO:0000256" key="6">
    <source>
        <dbReference type="ARBA" id="ARBA00022840"/>
    </source>
</evidence>
<feature type="domain" description="Helicase C-terminal" evidence="9">
    <location>
        <begin position="858"/>
        <end position="1061"/>
    </location>
</feature>
<evidence type="ECO:0000259" key="9">
    <source>
        <dbReference type="PROSITE" id="PS51194"/>
    </source>
</evidence>
<protein>
    <recommendedName>
        <fullName evidence="2">RNA helicase</fullName>
        <ecNumber evidence="2">3.6.4.13</ecNumber>
    </recommendedName>
</protein>
<keyword evidence="3" id="KW-0547">Nucleotide-binding</keyword>
<dbReference type="Pfam" id="PF00270">
    <property type="entry name" value="DEAD"/>
    <property type="match status" value="1"/>
</dbReference>
<keyword evidence="6" id="KW-0067">ATP-binding</keyword>
<evidence type="ECO:0000256" key="5">
    <source>
        <dbReference type="ARBA" id="ARBA00022806"/>
    </source>
</evidence>
<dbReference type="GO" id="GO:0003723">
    <property type="term" value="F:RNA binding"/>
    <property type="evidence" value="ECO:0007669"/>
    <property type="project" value="TreeGrafter"/>
</dbReference>
<dbReference type="GO" id="GO:0005524">
    <property type="term" value="F:ATP binding"/>
    <property type="evidence" value="ECO:0007669"/>
    <property type="project" value="UniProtKB-KW"/>
</dbReference>
<evidence type="ECO:0000313" key="10">
    <source>
        <dbReference type="EMBL" id="AYV77296.1"/>
    </source>
</evidence>
<dbReference type="EMBL" id="MK072027">
    <property type="protein sequence ID" value="AYV77296.1"/>
    <property type="molecule type" value="Genomic_DNA"/>
</dbReference>
<dbReference type="GO" id="GO:0016787">
    <property type="term" value="F:hydrolase activity"/>
    <property type="evidence" value="ECO:0007669"/>
    <property type="project" value="UniProtKB-KW"/>
</dbReference>
<dbReference type="SMART" id="SM00490">
    <property type="entry name" value="HELICc"/>
    <property type="match status" value="1"/>
</dbReference>
<evidence type="ECO:0000256" key="7">
    <source>
        <dbReference type="ARBA" id="ARBA00047984"/>
    </source>
</evidence>
<dbReference type="InterPro" id="IPR003593">
    <property type="entry name" value="AAA+_ATPase"/>
</dbReference>
<evidence type="ECO:0000256" key="4">
    <source>
        <dbReference type="ARBA" id="ARBA00022801"/>
    </source>
</evidence>
<dbReference type="PROSITE" id="PS51192">
    <property type="entry name" value="HELICASE_ATP_BIND_1"/>
    <property type="match status" value="1"/>
</dbReference>
<dbReference type="SMART" id="SM00382">
    <property type="entry name" value="AAA"/>
    <property type="match status" value="1"/>
</dbReference>
<organism evidence="10">
    <name type="scientific">Barrevirus sp</name>
    <dbReference type="NCBI Taxonomy" id="2487763"/>
    <lineage>
        <taxon>Viruses</taxon>
        <taxon>Varidnaviria</taxon>
        <taxon>Bamfordvirae</taxon>
        <taxon>Nucleocytoviricota</taxon>
        <taxon>Megaviricetes</taxon>
        <taxon>Imitervirales</taxon>
        <taxon>Mimiviridae</taxon>
        <taxon>Klosneuvirinae</taxon>
    </lineage>
</organism>
<gene>
    <name evidence="10" type="ORF">Barrevirus30_1</name>
</gene>
<evidence type="ECO:0000256" key="3">
    <source>
        <dbReference type="ARBA" id="ARBA00022741"/>
    </source>
</evidence>
<evidence type="ECO:0000256" key="2">
    <source>
        <dbReference type="ARBA" id="ARBA00012552"/>
    </source>
</evidence>
<feature type="domain" description="Helicase ATP-binding" evidence="8">
    <location>
        <begin position="620"/>
        <end position="814"/>
    </location>
</feature>
<proteinExistence type="inferred from homology"/>
<dbReference type="SUPFAM" id="SSF52540">
    <property type="entry name" value="P-loop containing nucleoside triphosphate hydrolases"/>
    <property type="match status" value="1"/>
</dbReference>
<dbReference type="InterPro" id="IPR011545">
    <property type="entry name" value="DEAD/DEAH_box_helicase_dom"/>
</dbReference>
<evidence type="ECO:0000259" key="8">
    <source>
        <dbReference type="PROSITE" id="PS51192"/>
    </source>
</evidence>
<accession>A0A3G4ZQX0</accession>